<evidence type="ECO:0000313" key="3">
    <source>
        <dbReference type="Proteomes" id="UP000515472"/>
    </source>
</evidence>
<dbReference type="Proteomes" id="UP000515472">
    <property type="component" value="Chromosome"/>
</dbReference>
<accession>A0A6S6M1R6</accession>
<keyword evidence="3" id="KW-1185">Reference proteome</keyword>
<feature type="chain" id="PRO_5028340375" description="NHL repeat-containing protein" evidence="1">
    <location>
        <begin position="29"/>
        <end position="317"/>
    </location>
</feature>
<gene>
    <name evidence="2" type="ORF">GEOBRER4_30570</name>
</gene>
<dbReference type="InterPro" id="IPR011042">
    <property type="entry name" value="6-blade_b-propeller_TolB-like"/>
</dbReference>
<name>A0A6S6M1R6_9BACT</name>
<evidence type="ECO:0008006" key="4">
    <source>
        <dbReference type="Google" id="ProtNLM"/>
    </source>
</evidence>
<evidence type="ECO:0000256" key="1">
    <source>
        <dbReference type="SAM" id="SignalP"/>
    </source>
</evidence>
<dbReference type="RefSeq" id="WP_185243070.1">
    <property type="nucleotide sequence ID" value="NZ_AP023213.1"/>
</dbReference>
<dbReference type="PANTHER" id="PTHR24104">
    <property type="entry name" value="E3 UBIQUITIN-PROTEIN LIGASE NHLRC1-RELATED"/>
    <property type="match status" value="1"/>
</dbReference>
<protein>
    <recommendedName>
        <fullName evidence="4">NHL repeat-containing protein</fullName>
    </recommendedName>
</protein>
<organism evidence="2 3">
    <name type="scientific">Citrifermentans bremense</name>
    <dbReference type="NCBI Taxonomy" id="60035"/>
    <lineage>
        <taxon>Bacteria</taxon>
        <taxon>Pseudomonadati</taxon>
        <taxon>Thermodesulfobacteriota</taxon>
        <taxon>Desulfuromonadia</taxon>
        <taxon>Geobacterales</taxon>
        <taxon>Geobacteraceae</taxon>
        <taxon>Citrifermentans</taxon>
    </lineage>
</organism>
<dbReference type="SUPFAM" id="SSF50956">
    <property type="entry name" value="Thermostable phytase (3-phytase)"/>
    <property type="match status" value="1"/>
</dbReference>
<keyword evidence="1" id="KW-0732">Signal</keyword>
<sequence length="317" mass="34551">MDYTLSRLARSLRTAVSLLLLGAAPSLAADVNAAYLFNLSDFDGIIPYNAARTFVDEARGEVYVSTSGGLDIYNPSGMLTFHVDYDRELGGVYDAALDDSGNILLLTNKKGDYGIVTCNYRGEPLSSVPLRHVPPDFAEARPGRMIVRHGEIYLVDQGGMFVVVVDADGEFIRGYDLGAMMRVSDDHRPDAGLGGFTVDRDGHMLFVASSYGKACRGTLDGELAVFGKRGSSAGKFGVPGGIASDRNGNLLITDKLRAVIMIYNKEFQFVKEFGYRGTQPGNVIVPSEITVDPVRNRVYVSQMRRRGVNIYQLSYGD</sequence>
<proteinExistence type="predicted"/>
<evidence type="ECO:0000313" key="2">
    <source>
        <dbReference type="EMBL" id="BCG48307.1"/>
    </source>
</evidence>
<dbReference type="Gene3D" id="2.120.10.30">
    <property type="entry name" value="TolB, C-terminal domain"/>
    <property type="match status" value="2"/>
</dbReference>
<reference evidence="2 3" key="1">
    <citation type="submission" date="2020-06" db="EMBL/GenBank/DDBJ databases">
        <title>Interaction of electrochemicaly active bacteria, Geobacter bremensis R4 on different carbon anode.</title>
        <authorList>
            <person name="Meng L."/>
            <person name="Yoshida N."/>
        </authorList>
    </citation>
    <scope>NUCLEOTIDE SEQUENCE [LARGE SCALE GENOMIC DNA]</scope>
    <source>
        <strain evidence="2 3">R4</strain>
    </source>
</reference>
<dbReference type="EMBL" id="AP023213">
    <property type="protein sequence ID" value="BCG48307.1"/>
    <property type="molecule type" value="Genomic_DNA"/>
</dbReference>
<dbReference type="AlphaFoldDB" id="A0A6S6M1R6"/>
<dbReference type="KEGG" id="gbn:GEOBRER4_30570"/>
<dbReference type="InterPro" id="IPR050952">
    <property type="entry name" value="TRIM-NHL_E3_ligases"/>
</dbReference>
<feature type="signal peptide" evidence="1">
    <location>
        <begin position="1"/>
        <end position="28"/>
    </location>
</feature>